<evidence type="ECO:0000256" key="3">
    <source>
        <dbReference type="PROSITE-ProRule" id="PRU00023"/>
    </source>
</evidence>
<dbReference type="PROSITE" id="PS50297">
    <property type="entry name" value="ANK_REP_REGION"/>
    <property type="match status" value="2"/>
</dbReference>
<proteinExistence type="predicted"/>
<dbReference type="InterPro" id="IPR002110">
    <property type="entry name" value="Ankyrin_rpt"/>
</dbReference>
<evidence type="ECO:0000256" key="2">
    <source>
        <dbReference type="ARBA" id="ARBA00023043"/>
    </source>
</evidence>
<evidence type="ECO:0000256" key="1">
    <source>
        <dbReference type="ARBA" id="ARBA00022737"/>
    </source>
</evidence>
<dbReference type="Gene3D" id="1.25.40.20">
    <property type="entry name" value="Ankyrin repeat-containing domain"/>
    <property type="match status" value="1"/>
</dbReference>
<dbReference type="EMBL" id="HBFN01018264">
    <property type="protein sequence ID" value="CAD8797047.1"/>
    <property type="molecule type" value="Transcribed_RNA"/>
</dbReference>
<accession>A0A7S0VSR6</accession>
<protein>
    <submittedName>
        <fullName evidence="5">Uncharacterized protein</fullName>
    </submittedName>
</protein>
<evidence type="ECO:0000256" key="4">
    <source>
        <dbReference type="SAM" id="MobiDB-lite"/>
    </source>
</evidence>
<dbReference type="SUPFAM" id="SSF48403">
    <property type="entry name" value="Ankyrin repeat"/>
    <property type="match status" value="1"/>
</dbReference>
<name>A0A7S0VSR6_9CRYP</name>
<sequence>MAGRSPLHVAAVRGNPVMIDLLVRAGADIEAQDDSGRTPLAVAAWEGKKTSVDALLNHSATASTRDRYGQDPVGLVEASPVVQDEQLRMEVAEMLQKGLAFQNQTSRGTEDADLGNSAVSQLDVMD</sequence>
<dbReference type="InterPro" id="IPR050776">
    <property type="entry name" value="Ank_Repeat/CDKN_Inhibitor"/>
</dbReference>
<gene>
    <name evidence="5" type="ORF">HTEP1355_LOCUS10687</name>
</gene>
<dbReference type="Pfam" id="PF12796">
    <property type="entry name" value="Ank_2"/>
    <property type="match status" value="1"/>
</dbReference>
<evidence type="ECO:0000313" key="5">
    <source>
        <dbReference type="EMBL" id="CAD8797047.1"/>
    </source>
</evidence>
<keyword evidence="1" id="KW-0677">Repeat</keyword>
<feature type="region of interest" description="Disordered" evidence="4">
    <location>
        <begin position="102"/>
        <end position="126"/>
    </location>
</feature>
<dbReference type="PANTHER" id="PTHR24201">
    <property type="entry name" value="ANK_REP_REGION DOMAIN-CONTAINING PROTEIN"/>
    <property type="match status" value="1"/>
</dbReference>
<keyword evidence="2 3" id="KW-0040">ANK repeat</keyword>
<dbReference type="SMART" id="SM00248">
    <property type="entry name" value="ANK"/>
    <property type="match status" value="2"/>
</dbReference>
<feature type="repeat" description="ANK" evidence="3">
    <location>
        <begin position="35"/>
        <end position="67"/>
    </location>
</feature>
<reference evidence="5" key="1">
    <citation type="submission" date="2021-01" db="EMBL/GenBank/DDBJ databases">
        <authorList>
            <person name="Corre E."/>
            <person name="Pelletier E."/>
            <person name="Niang G."/>
            <person name="Scheremetjew M."/>
            <person name="Finn R."/>
            <person name="Kale V."/>
            <person name="Holt S."/>
            <person name="Cochrane G."/>
            <person name="Meng A."/>
            <person name="Brown T."/>
            <person name="Cohen L."/>
        </authorList>
    </citation>
    <scope>NUCLEOTIDE SEQUENCE</scope>
    <source>
        <strain evidence="5">CCMP443</strain>
    </source>
</reference>
<dbReference type="InterPro" id="IPR036770">
    <property type="entry name" value="Ankyrin_rpt-contain_sf"/>
</dbReference>
<feature type="repeat" description="ANK" evidence="3">
    <location>
        <begin position="2"/>
        <end position="34"/>
    </location>
</feature>
<dbReference type="PROSITE" id="PS50088">
    <property type="entry name" value="ANK_REPEAT"/>
    <property type="match status" value="2"/>
</dbReference>
<organism evidence="5">
    <name type="scientific">Hemiselmis tepida</name>
    <dbReference type="NCBI Taxonomy" id="464990"/>
    <lineage>
        <taxon>Eukaryota</taxon>
        <taxon>Cryptophyceae</taxon>
        <taxon>Cryptomonadales</taxon>
        <taxon>Hemiselmidaceae</taxon>
        <taxon>Hemiselmis</taxon>
    </lineage>
</organism>
<dbReference type="AlphaFoldDB" id="A0A7S0VSR6"/>